<feature type="domain" description="Carbohydrate kinase PfkB" evidence="15">
    <location>
        <begin position="8"/>
        <end position="302"/>
    </location>
</feature>
<protein>
    <recommendedName>
        <fullName evidence="12">2-dehydro-3-deoxygluconokinase</fullName>
        <ecNumber evidence="11">2.7.1.45</ecNumber>
    </recommendedName>
    <alternativeName>
        <fullName evidence="13">2-keto-3-deoxygluconokinase</fullName>
    </alternativeName>
    <alternativeName>
        <fullName evidence="14">3-deoxy-2-oxo-D-gluconate kinase</fullName>
    </alternativeName>
    <alternativeName>
        <fullName evidence="8">KDG kinase</fullName>
    </alternativeName>
</protein>
<dbReference type="PROSITE" id="PS00584">
    <property type="entry name" value="PFKB_KINASES_2"/>
    <property type="match status" value="1"/>
</dbReference>
<evidence type="ECO:0000256" key="7">
    <source>
        <dbReference type="ARBA" id="ARBA00043951"/>
    </source>
</evidence>
<dbReference type="Pfam" id="PF00294">
    <property type="entry name" value="PfkB"/>
    <property type="match status" value="1"/>
</dbReference>
<evidence type="ECO:0000313" key="16">
    <source>
        <dbReference type="EMBL" id="MBJ7537244.1"/>
    </source>
</evidence>
<dbReference type="EC" id="2.7.1.45" evidence="11"/>
<evidence type="ECO:0000256" key="2">
    <source>
        <dbReference type="ARBA" id="ARBA00022679"/>
    </source>
</evidence>
<dbReference type="InterPro" id="IPR029056">
    <property type="entry name" value="Ribokinase-like"/>
</dbReference>
<gene>
    <name evidence="16" type="ORF">I8J31_06075</name>
</gene>
<dbReference type="InterPro" id="IPR011611">
    <property type="entry name" value="PfkB_dom"/>
</dbReference>
<evidence type="ECO:0000256" key="12">
    <source>
        <dbReference type="ARBA" id="ARBA00067931"/>
    </source>
</evidence>
<evidence type="ECO:0000256" key="1">
    <source>
        <dbReference type="ARBA" id="ARBA00010688"/>
    </source>
</evidence>
<evidence type="ECO:0000256" key="4">
    <source>
        <dbReference type="ARBA" id="ARBA00022777"/>
    </source>
</evidence>
<dbReference type="GO" id="GO:0019698">
    <property type="term" value="P:D-galacturonate catabolic process"/>
    <property type="evidence" value="ECO:0007669"/>
    <property type="project" value="TreeGrafter"/>
</dbReference>
<dbReference type="GO" id="GO:0006974">
    <property type="term" value="P:DNA damage response"/>
    <property type="evidence" value="ECO:0007669"/>
    <property type="project" value="TreeGrafter"/>
</dbReference>
<dbReference type="Proteomes" id="UP000628710">
    <property type="component" value="Unassembled WGS sequence"/>
</dbReference>
<comment type="pathway">
    <text evidence="7">Carbohydrate acid metabolism; 2-dehydro-3-deoxy-D-gluconate degradation; D-glyceraldehyde 3-phosphate and pyruvate from 2-dehydro-3-deoxy-D-gluconate: step 1/2.</text>
</comment>
<evidence type="ECO:0000256" key="6">
    <source>
        <dbReference type="ARBA" id="ARBA00023277"/>
    </source>
</evidence>
<dbReference type="AlphaFoldDB" id="A0A934JTW8"/>
<reference evidence="16" key="1">
    <citation type="submission" date="2020-12" db="EMBL/GenBank/DDBJ databases">
        <title>Marinomonas arctica sp. nov., a psychrotolerant bacterium isolated from the Arctic.</title>
        <authorList>
            <person name="Zhang Y."/>
        </authorList>
    </citation>
    <scope>NUCLEOTIDE SEQUENCE</scope>
    <source>
        <strain evidence="16">C1424</strain>
    </source>
</reference>
<evidence type="ECO:0000313" key="17">
    <source>
        <dbReference type="Proteomes" id="UP000628710"/>
    </source>
</evidence>
<dbReference type="PANTHER" id="PTHR43085:SF15">
    <property type="entry name" value="2-DEHYDRO-3-DEOXYGLUCONOKINASE"/>
    <property type="match status" value="1"/>
</dbReference>
<dbReference type="GO" id="GO:0042840">
    <property type="term" value="P:D-glucuronate catabolic process"/>
    <property type="evidence" value="ECO:0007669"/>
    <property type="project" value="TreeGrafter"/>
</dbReference>
<proteinExistence type="inferred from homology"/>
<keyword evidence="5" id="KW-0067">ATP-binding</keyword>
<evidence type="ECO:0000259" key="15">
    <source>
        <dbReference type="Pfam" id="PF00294"/>
    </source>
</evidence>
<organism evidence="16 17">
    <name type="scientific">Marinomonas transparens</name>
    <dbReference type="NCBI Taxonomy" id="2795388"/>
    <lineage>
        <taxon>Bacteria</taxon>
        <taxon>Pseudomonadati</taxon>
        <taxon>Pseudomonadota</taxon>
        <taxon>Gammaproteobacteria</taxon>
        <taxon>Oceanospirillales</taxon>
        <taxon>Oceanospirillaceae</taxon>
        <taxon>Marinomonas</taxon>
    </lineage>
</organism>
<dbReference type="CDD" id="cd01166">
    <property type="entry name" value="KdgK"/>
    <property type="match status" value="1"/>
</dbReference>
<accession>A0A934JTW8</accession>
<dbReference type="InterPro" id="IPR050306">
    <property type="entry name" value="PfkB_Carbo_kinase"/>
</dbReference>
<comment type="function">
    <text evidence="10">Catalyzes the phosphorylation of 2-keto-3-deoxygluconate (KDG) to produce 2-keto-3-deoxy-6-phosphogluconate (KDPG).</text>
</comment>
<comment type="catalytic activity">
    <reaction evidence="9">
        <text>2-dehydro-3-deoxy-D-gluconate + ATP = 2-dehydro-3-deoxy-6-phospho-D-gluconate + ADP + H(+)</text>
        <dbReference type="Rhea" id="RHEA:14797"/>
        <dbReference type="ChEBI" id="CHEBI:15378"/>
        <dbReference type="ChEBI" id="CHEBI:30616"/>
        <dbReference type="ChEBI" id="CHEBI:57569"/>
        <dbReference type="ChEBI" id="CHEBI:57990"/>
        <dbReference type="ChEBI" id="CHEBI:456216"/>
        <dbReference type="EC" id="2.7.1.45"/>
    </reaction>
</comment>
<evidence type="ECO:0000256" key="8">
    <source>
        <dbReference type="ARBA" id="ARBA00044254"/>
    </source>
</evidence>
<comment type="caution">
    <text evidence="16">The sequence shown here is derived from an EMBL/GenBank/DDBJ whole genome shotgun (WGS) entry which is preliminary data.</text>
</comment>
<dbReference type="PANTHER" id="PTHR43085">
    <property type="entry name" value="HEXOKINASE FAMILY MEMBER"/>
    <property type="match status" value="1"/>
</dbReference>
<evidence type="ECO:0000256" key="11">
    <source>
        <dbReference type="ARBA" id="ARBA00066369"/>
    </source>
</evidence>
<dbReference type="GO" id="GO:0008673">
    <property type="term" value="F:2-dehydro-3-deoxygluconokinase activity"/>
    <property type="evidence" value="ECO:0007669"/>
    <property type="project" value="UniProtKB-EC"/>
</dbReference>
<keyword evidence="6" id="KW-0119">Carbohydrate metabolism</keyword>
<dbReference type="Gene3D" id="3.40.1190.20">
    <property type="match status" value="1"/>
</dbReference>
<evidence type="ECO:0000256" key="13">
    <source>
        <dbReference type="ARBA" id="ARBA00075711"/>
    </source>
</evidence>
<keyword evidence="4 16" id="KW-0418">Kinase</keyword>
<dbReference type="RefSeq" id="WP_199467379.1">
    <property type="nucleotide sequence ID" value="NZ_JAEMNX010000003.1"/>
</dbReference>
<evidence type="ECO:0000256" key="14">
    <source>
        <dbReference type="ARBA" id="ARBA00080545"/>
    </source>
</evidence>
<dbReference type="FunFam" id="3.40.1190.20:FF:000011">
    <property type="entry name" value="2-dehydro-3-deoxygluconokinase, putative"/>
    <property type="match status" value="1"/>
</dbReference>
<dbReference type="GO" id="GO:0005829">
    <property type="term" value="C:cytosol"/>
    <property type="evidence" value="ECO:0007669"/>
    <property type="project" value="TreeGrafter"/>
</dbReference>
<keyword evidence="17" id="KW-1185">Reference proteome</keyword>
<keyword evidence="2" id="KW-0808">Transferase</keyword>
<evidence type="ECO:0000256" key="5">
    <source>
        <dbReference type="ARBA" id="ARBA00022840"/>
    </source>
</evidence>
<evidence type="ECO:0000256" key="9">
    <source>
        <dbReference type="ARBA" id="ARBA00050729"/>
    </source>
</evidence>
<evidence type="ECO:0000256" key="10">
    <source>
        <dbReference type="ARBA" id="ARBA00054997"/>
    </source>
</evidence>
<keyword evidence="3" id="KW-0547">Nucleotide-binding</keyword>
<comment type="similarity">
    <text evidence="1">Belongs to the carbohydrate kinase PfkB family.</text>
</comment>
<dbReference type="GO" id="GO:0005524">
    <property type="term" value="F:ATP binding"/>
    <property type="evidence" value="ECO:0007669"/>
    <property type="project" value="UniProtKB-KW"/>
</dbReference>
<dbReference type="InterPro" id="IPR002173">
    <property type="entry name" value="Carboh/pur_kinase_PfkB_CS"/>
</dbReference>
<dbReference type="EMBL" id="JAEMNX010000003">
    <property type="protein sequence ID" value="MBJ7537244.1"/>
    <property type="molecule type" value="Genomic_DNA"/>
</dbReference>
<dbReference type="SUPFAM" id="SSF53613">
    <property type="entry name" value="Ribokinase-like"/>
    <property type="match status" value="1"/>
</dbReference>
<sequence length="310" mass="34104">MSQLAMPTKIALIGECMIQLQGSLFGILTQSWGGDTYNTAVYLRRLLPEQFEVHYITGLGDDALSHALQKAWQSQGLKLDSIRIIEDKRPGLYQITTDSSGERSFHYWRNDAAAKYVFDQMTAEALADELGAFGMVYLSGISLAILTEKGRATLLDALDIYAEGNGKVVFDNNYRPALWPNKETCQAAYRRILAISHIALITEDDDELLWGRGSSEAIFADYDCPEVVIKRGSEDCLLCVENSYSRVPTEPVKNVVDTTAAGDSFGAGYLFGRLMSMDPATSAGYGHELAGRVIQHSGAIIDEVHMPNLS</sequence>
<evidence type="ECO:0000256" key="3">
    <source>
        <dbReference type="ARBA" id="ARBA00022741"/>
    </source>
</evidence>
<name>A0A934JTW8_9GAMM</name>